<comment type="caution">
    <text evidence="6">The sequence shown here is derived from an EMBL/GenBank/DDBJ whole genome shotgun (WGS) entry which is preliminary data.</text>
</comment>
<evidence type="ECO:0000313" key="7">
    <source>
        <dbReference type="Proteomes" id="UP000092504"/>
    </source>
</evidence>
<dbReference type="InterPro" id="IPR000847">
    <property type="entry name" value="LysR_HTH_N"/>
</dbReference>
<evidence type="ECO:0000259" key="5">
    <source>
        <dbReference type="PROSITE" id="PS50931"/>
    </source>
</evidence>
<keyword evidence="4" id="KW-0804">Transcription</keyword>
<evidence type="ECO:0000256" key="1">
    <source>
        <dbReference type="ARBA" id="ARBA00009437"/>
    </source>
</evidence>
<dbReference type="GO" id="GO:0003700">
    <property type="term" value="F:DNA-binding transcription factor activity"/>
    <property type="evidence" value="ECO:0007669"/>
    <property type="project" value="InterPro"/>
</dbReference>
<proteinExistence type="inferred from homology"/>
<evidence type="ECO:0000256" key="4">
    <source>
        <dbReference type="ARBA" id="ARBA00023163"/>
    </source>
</evidence>
<organism evidence="6 7">
    <name type="scientific">Halomonas elongata</name>
    <dbReference type="NCBI Taxonomy" id="2746"/>
    <lineage>
        <taxon>Bacteria</taxon>
        <taxon>Pseudomonadati</taxon>
        <taxon>Pseudomonadota</taxon>
        <taxon>Gammaproteobacteria</taxon>
        <taxon>Oceanospirillales</taxon>
        <taxon>Halomonadaceae</taxon>
        <taxon>Halomonas</taxon>
    </lineage>
</organism>
<dbReference type="SUPFAM" id="SSF46785">
    <property type="entry name" value="Winged helix' DNA-binding domain"/>
    <property type="match status" value="1"/>
</dbReference>
<keyword evidence="3" id="KW-0238">DNA-binding</keyword>
<dbReference type="Pfam" id="PF00126">
    <property type="entry name" value="HTH_1"/>
    <property type="match status" value="1"/>
</dbReference>
<dbReference type="Proteomes" id="UP000092504">
    <property type="component" value="Unassembled WGS sequence"/>
</dbReference>
<reference evidence="6 7" key="1">
    <citation type="submission" date="2016-06" db="EMBL/GenBank/DDBJ databases">
        <title>Genome sequence of halotolerant plant growth promoting strain of Halomonas elongata HEK1 isolated from salterns of Rann of Kutch, Gujarat, India.</title>
        <authorList>
            <person name="Gaba S."/>
            <person name="Singh R.N."/>
            <person name="Abrol S."/>
            <person name="Kaushik R."/>
            <person name="Saxena A.K."/>
        </authorList>
    </citation>
    <scope>NUCLEOTIDE SEQUENCE [LARGE SCALE GENOMIC DNA]</scope>
    <source>
        <strain evidence="6 7">HEK1</strain>
    </source>
</reference>
<dbReference type="InterPro" id="IPR050176">
    <property type="entry name" value="LTTR"/>
</dbReference>
<dbReference type="InterPro" id="IPR036390">
    <property type="entry name" value="WH_DNA-bd_sf"/>
</dbReference>
<protein>
    <submittedName>
        <fullName evidence="6">HTH-type transcriptional activator AllS</fullName>
    </submittedName>
</protein>
<dbReference type="Gene3D" id="1.10.10.10">
    <property type="entry name" value="Winged helix-like DNA-binding domain superfamily/Winged helix DNA-binding domain"/>
    <property type="match status" value="1"/>
</dbReference>
<gene>
    <name evidence="6" type="primary">allS_2</name>
    <name evidence="6" type="ORF">A8U91_03987</name>
</gene>
<dbReference type="InterPro" id="IPR036388">
    <property type="entry name" value="WH-like_DNA-bd_sf"/>
</dbReference>
<evidence type="ECO:0000313" key="6">
    <source>
        <dbReference type="EMBL" id="OBX34924.1"/>
    </source>
</evidence>
<evidence type="ECO:0000256" key="3">
    <source>
        <dbReference type="ARBA" id="ARBA00023125"/>
    </source>
</evidence>
<name>A0A1B8NY55_HALEL</name>
<dbReference type="PRINTS" id="PR00039">
    <property type="entry name" value="HTHLYSR"/>
</dbReference>
<comment type="similarity">
    <text evidence="1">Belongs to the LysR transcriptional regulatory family.</text>
</comment>
<dbReference type="GO" id="GO:0003677">
    <property type="term" value="F:DNA binding"/>
    <property type="evidence" value="ECO:0007669"/>
    <property type="project" value="UniProtKB-KW"/>
</dbReference>
<dbReference type="AlphaFoldDB" id="A0A1B8NY55"/>
<dbReference type="PROSITE" id="PS50931">
    <property type="entry name" value="HTH_LYSR"/>
    <property type="match status" value="1"/>
</dbReference>
<sequence length="83" mass="9409">MFMIQPQWLRTFETLVESGSFTRAAERLDLTQAAVSQHIKHLETRLGQLLLRQSRSLELTRLAMLCLTINRSCGSPISVYSSA</sequence>
<dbReference type="PANTHER" id="PTHR30579">
    <property type="entry name" value="TRANSCRIPTIONAL REGULATOR"/>
    <property type="match status" value="1"/>
</dbReference>
<evidence type="ECO:0000256" key="2">
    <source>
        <dbReference type="ARBA" id="ARBA00023015"/>
    </source>
</evidence>
<keyword evidence="2" id="KW-0805">Transcription regulation</keyword>
<dbReference type="EMBL" id="MAJD01000002">
    <property type="protein sequence ID" value="OBX34924.1"/>
    <property type="molecule type" value="Genomic_DNA"/>
</dbReference>
<accession>A0A1B8NY55</accession>
<feature type="domain" description="HTH lysR-type" evidence="5">
    <location>
        <begin position="4"/>
        <end position="60"/>
    </location>
</feature>